<organism evidence="9">
    <name type="scientific">Fibrocapsa japonica</name>
    <dbReference type="NCBI Taxonomy" id="94617"/>
    <lineage>
        <taxon>Eukaryota</taxon>
        <taxon>Sar</taxon>
        <taxon>Stramenopiles</taxon>
        <taxon>Ochrophyta</taxon>
        <taxon>Raphidophyceae</taxon>
        <taxon>Chattonellales</taxon>
        <taxon>Chattonellaceae</taxon>
        <taxon>Fibrocapsa</taxon>
    </lineage>
</organism>
<sequence length="285" mass="29994">MLQQPISSSEKQYIILGVEQGVRCDGRGCMDFRPMEVETGVFPQANGSVRVKIDHGATSVIAVVKCEVGEPSPSRPREGRVVVGVEISGSMFPKFDDRHAADLQAEATGALARVIQDSSTMDTHSLCIIPGRFCWVVYVDILVLRADGNVLDATSFAAYAALNTARVPKLTVVPGEAGASEDDFELSSDVADSVPLLAQDVPVCITLSLVGRQFLVDATGAEEDCASCGATVAVNRQGRVCGLRKIGAGGLPLPALPQLLQGAQQTASLLFPSLEAAIQNCNPQA</sequence>
<evidence type="ECO:0000256" key="5">
    <source>
        <dbReference type="ARBA" id="ARBA00022835"/>
    </source>
</evidence>
<evidence type="ECO:0000259" key="7">
    <source>
        <dbReference type="Pfam" id="PF01138"/>
    </source>
</evidence>
<comment type="similarity">
    <text evidence="3">Belongs to the RNase PH family.</text>
</comment>
<reference evidence="9" key="1">
    <citation type="submission" date="2021-01" db="EMBL/GenBank/DDBJ databases">
        <authorList>
            <person name="Corre E."/>
            <person name="Pelletier E."/>
            <person name="Niang G."/>
            <person name="Scheremetjew M."/>
            <person name="Finn R."/>
            <person name="Kale V."/>
            <person name="Holt S."/>
            <person name="Cochrane G."/>
            <person name="Meng A."/>
            <person name="Brown T."/>
            <person name="Cohen L."/>
        </authorList>
    </citation>
    <scope>NUCLEOTIDE SEQUENCE</scope>
    <source>
        <strain evidence="9">CCMP1661</strain>
    </source>
</reference>
<dbReference type="Pfam" id="PF03725">
    <property type="entry name" value="RNase_PH_C"/>
    <property type="match status" value="1"/>
</dbReference>
<dbReference type="GO" id="GO:0000467">
    <property type="term" value="P:exonucleolytic trimming to generate mature 3'-end of 5.8S rRNA from tricistronic rRNA transcript (SSU-rRNA, 5.8S rRNA, LSU-rRNA)"/>
    <property type="evidence" value="ECO:0007669"/>
    <property type="project" value="TreeGrafter"/>
</dbReference>
<keyword evidence="5" id="KW-0271">Exosome</keyword>
<dbReference type="PANTHER" id="PTHR11097:SF8">
    <property type="entry name" value="EXOSOME COMPLEX COMPONENT RRP42"/>
    <property type="match status" value="1"/>
</dbReference>
<dbReference type="GO" id="GO:0000177">
    <property type="term" value="C:cytoplasmic exosome (RNase complex)"/>
    <property type="evidence" value="ECO:0007669"/>
    <property type="project" value="TreeGrafter"/>
</dbReference>
<dbReference type="InterPro" id="IPR020568">
    <property type="entry name" value="Ribosomal_Su5_D2-typ_SF"/>
</dbReference>
<dbReference type="GO" id="GO:0071028">
    <property type="term" value="P:nuclear mRNA surveillance"/>
    <property type="evidence" value="ECO:0007669"/>
    <property type="project" value="TreeGrafter"/>
</dbReference>
<dbReference type="GO" id="GO:0005730">
    <property type="term" value="C:nucleolus"/>
    <property type="evidence" value="ECO:0007669"/>
    <property type="project" value="UniProtKB-SubCell"/>
</dbReference>
<feature type="domain" description="Exoribonuclease phosphorolytic" evidence="7">
    <location>
        <begin position="31"/>
        <end position="168"/>
    </location>
</feature>
<dbReference type="PANTHER" id="PTHR11097">
    <property type="entry name" value="EXOSOME COMPLEX EXONUCLEASE RIBOSOMAL RNA PROCESSING PROTEIN"/>
    <property type="match status" value="1"/>
</dbReference>
<dbReference type="GO" id="GO:0034475">
    <property type="term" value="P:U4 snRNA 3'-end processing"/>
    <property type="evidence" value="ECO:0007669"/>
    <property type="project" value="TreeGrafter"/>
</dbReference>
<evidence type="ECO:0000313" key="9">
    <source>
        <dbReference type="EMBL" id="CAD9870818.1"/>
    </source>
</evidence>
<dbReference type="GO" id="GO:0034473">
    <property type="term" value="P:U1 snRNA 3'-end processing"/>
    <property type="evidence" value="ECO:0007669"/>
    <property type="project" value="TreeGrafter"/>
</dbReference>
<evidence type="ECO:0000256" key="3">
    <source>
        <dbReference type="ARBA" id="ARBA00006678"/>
    </source>
</evidence>
<dbReference type="GO" id="GO:0035925">
    <property type="term" value="F:mRNA 3'-UTR AU-rich region binding"/>
    <property type="evidence" value="ECO:0007669"/>
    <property type="project" value="TreeGrafter"/>
</dbReference>
<evidence type="ECO:0000256" key="2">
    <source>
        <dbReference type="ARBA" id="ARBA00004604"/>
    </source>
</evidence>
<name>A0A7S2Y3L9_9STRA</name>
<dbReference type="GO" id="GO:0071038">
    <property type="term" value="P:TRAMP-dependent tRNA surveillance pathway"/>
    <property type="evidence" value="ECO:0007669"/>
    <property type="project" value="TreeGrafter"/>
</dbReference>
<evidence type="ECO:0000256" key="6">
    <source>
        <dbReference type="ARBA" id="ARBA00042523"/>
    </source>
</evidence>
<evidence type="ECO:0000256" key="1">
    <source>
        <dbReference type="ARBA" id="ARBA00004496"/>
    </source>
</evidence>
<feature type="domain" description="Exoribonuclease phosphorolytic" evidence="8">
    <location>
        <begin position="200"/>
        <end position="256"/>
    </location>
</feature>
<comment type="subcellular location">
    <subcellularLocation>
        <location evidence="1">Cytoplasm</location>
    </subcellularLocation>
    <subcellularLocation>
        <location evidence="2">Nucleus</location>
        <location evidence="2">Nucleolus</location>
    </subcellularLocation>
</comment>
<dbReference type="SUPFAM" id="SSF54211">
    <property type="entry name" value="Ribosomal protein S5 domain 2-like"/>
    <property type="match status" value="1"/>
</dbReference>
<protein>
    <recommendedName>
        <fullName evidence="6">Ribosomal RNA-processing protein 42</fullName>
    </recommendedName>
</protein>
<dbReference type="InterPro" id="IPR050590">
    <property type="entry name" value="Exosome_comp_Rrp42_subfam"/>
</dbReference>
<dbReference type="GO" id="GO:0000176">
    <property type="term" value="C:nuclear exosome (RNase complex)"/>
    <property type="evidence" value="ECO:0007669"/>
    <property type="project" value="TreeGrafter"/>
</dbReference>
<dbReference type="InterPro" id="IPR015847">
    <property type="entry name" value="ExoRNase_PH_dom2"/>
</dbReference>
<evidence type="ECO:0000259" key="8">
    <source>
        <dbReference type="Pfam" id="PF03725"/>
    </source>
</evidence>
<evidence type="ECO:0000256" key="4">
    <source>
        <dbReference type="ARBA" id="ARBA00022490"/>
    </source>
</evidence>
<dbReference type="EMBL" id="HBHR01019419">
    <property type="protein sequence ID" value="CAD9870818.1"/>
    <property type="molecule type" value="Transcribed_RNA"/>
</dbReference>
<keyword evidence="4" id="KW-0963">Cytoplasm</keyword>
<dbReference type="Gene3D" id="3.30.230.70">
    <property type="entry name" value="GHMP Kinase, N-terminal domain"/>
    <property type="match status" value="1"/>
</dbReference>
<dbReference type="AlphaFoldDB" id="A0A7S2Y3L9"/>
<dbReference type="Pfam" id="PF01138">
    <property type="entry name" value="RNase_PH"/>
    <property type="match status" value="1"/>
</dbReference>
<dbReference type="GO" id="GO:0016075">
    <property type="term" value="P:rRNA catabolic process"/>
    <property type="evidence" value="ECO:0007669"/>
    <property type="project" value="TreeGrafter"/>
</dbReference>
<dbReference type="GO" id="GO:0071035">
    <property type="term" value="P:nuclear polyadenylation-dependent rRNA catabolic process"/>
    <property type="evidence" value="ECO:0007669"/>
    <property type="project" value="TreeGrafter"/>
</dbReference>
<dbReference type="CDD" id="cd11367">
    <property type="entry name" value="RNase_PH_RRP42"/>
    <property type="match status" value="1"/>
</dbReference>
<dbReference type="InterPro" id="IPR036345">
    <property type="entry name" value="ExoRNase_PH_dom2_sf"/>
</dbReference>
<dbReference type="InterPro" id="IPR001247">
    <property type="entry name" value="ExoRNase_PH_dom1"/>
</dbReference>
<dbReference type="SUPFAM" id="SSF55666">
    <property type="entry name" value="Ribonuclease PH domain 2-like"/>
    <property type="match status" value="1"/>
</dbReference>
<dbReference type="GO" id="GO:0034476">
    <property type="term" value="P:U5 snRNA 3'-end processing"/>
    <property type="evidence" value="ECO:0007669"/>
    <property type="project" value="TreeGrafter"/>
</dbReference>
<gene>
    <name evidence="9" type="ORF">FJAP1339_LOCUS9848</name>
</gene>
<dbReference type="InterPro" id="IPR027408">
    <property type="entry name" value="PNPase/RNase_PH_dom_sf"/>
</dbReference>
<accession>A0A7S2Y3L9</accession>
<proteinExistence type="inferred from homology"/>